<dbReference type="InterPro" id="IPR001932">
    <property type="entry name" value="PPM-type_phosphatase-like_dom"/>
</dbReference>
<accession>A0AAV9DND3</accession>
<evidence type="ECO:0000256" key="2">
    <source>
        <dbReference type="ARBA" id="ARBA00047761"/>
    </source>
</evidence>
<evidence type="ECO:0000256" key="3">
    <source>
        <dbReference type="ARBA" id="ARBA00048336"/>
    </source>
</evidence>
<comment type="catalytic activity">
    <reaction evidence="2">
        <text>O-phospho-L-seryl-[protein] + H2O = L-seryl-[protein] + phosphate</text>
        <dbReference type="Rhea" id="RHEA:20629"/>
        <dbReference type="Rhea" id="RHEA-COMP:9863"/>
        <dbReference type="Rhea" id="RHEA-COMP:11604"/>
        <dbReference type="ChEBI" id="CHEBI:15377"/>
        <dbReference type="ChEBI" id="CHEBI:29999"/>
        <dbReference type="ChEBI" id="CHEBI:43474"/>
        <dbReference type="ChEBI" id="CHEBI:83421"/>
        <dbReference type="EC" id="3.1.3.16"/>
    </reaction>
</comment>
<dbReference type="Pfam" id="PF00481">
    <property type="entry name" value="PP2C"/>
    <property type="match status" value="1"/>
</dbReference>
<name>A0AAV9DND3_ACOCL</name>
<evidence type="ECO:0000259" key="4">
    <source>
        <dbReference type="Pfam" id="PF00481"/>
    </source>
</evidence>
<dbReference type="GO" id="GO:0004722">
    <property type="term" value="F:protein serine/threonine phosphatase activity"/>
    <property type="evidence" value="ECO:0007669"/>
    <property type="project" value="UniProtKB-EC"/>
</dbReference>
<keyword evidence="6" id="KW-1185">Reference proteome</keyword>
<comment type="catalytic activity">
    <reaction evidence="3">
        <text>O-phospho-L-threonyl-[protein] + H2O = L-threonyl-[protein] + phosphate</text>
        <dbReference type="Rhea" id="RHEA:47004"/>
        <dbReference type="Rhea" id="RHEA-COMP:11060"/>
        <dbReference type="Rhea" id="RHEA-COMP:11605"/>
        <dbReference type="ChEBI" id="CHEBI:15377"/>
        <dbReference type="ChEBI" id="CHEBI:30013"/>
        <dbReference type="ChEBI" id="CHEBI:43474"/>
        <dbReference type="ChEBI" id="CHEBI:61977"/>
        <dbReference type="EC" id="3.1.3.16"/>
    </reaction>
</comment>
<dbReference type="EMBL" id="JAUJYO010000012">
    <property type="protein sequence ID" value="KAK1302629.1"/>
    <property type="molecule type" value="Genomic_DNA"/>
</dbReference>
<evidence type="ECO:0000313" key="5">
    <source>
        <dbReference type="EMBL" id="KAK1302629.1"/>
    </source>
</evidence>
<gene>
    <name evidence="5" type="primary">HAB1</name>
    <name evidence="5" type="ORF">QJS10_CPB12g01432</name>
</gene>
<evidence type="ECO:0000256" key="1">
    <source>
        <dbReference type="ARBA" id="ARBA00013081"/>
    </source>
</evidence>
<reference evidence="5" key="2">
    <citation type="submission" date="2023-06" db="EMBL/GenBank/DDBJ databases">
        <authorList>
            <person name="Ma L."/>
            <person name="Liu K.-W."/>
            <person name="Li Z."/>
            <person name="Hsiao Y.-Y."/>
            <person name="Qi Y."/>
            <person name="Fu T."/>
            <person name="Tang G."/>
            <person name="Zhang D."/>
            <person name="Sun W.-H."/>
            <person name="Liu D.-K."/>
            <person name="Li Y."/>
            <person name="Chen G.-Z."/>
            <person name="Liu X.-D."/>
            <person name="Liao X.-Y."/>
            <person name="Jiang Y.-T."/>
            <person name="Yu X."/>
            <person name="Hao Y."/>
            <person name="Huang J."/>
            <person name="Zhao X.-W."/>
            <person name="Ke S."/>
            <person name="Chen Y.-Y."/>
            <person name="Wu W.-L."/>
            <person name="Hsu J.-L."/>
            <person name="Lin Y.-F."/>
            <person name="Huang M.-D."/>
            <person name="Li C.-Y."/>
            <person name="Huang L."/>
            <person name="Wang Z.-W."/>
            <person name="Zhao X."/>
            <person name="Zhong W.-Y."/>
            <person name="Peng D.-H."/>
            <person name="Ahmad S."/>
            <person name="Lan S."/>
            <person name="Zhang J.-S."/>
            <person name="Tsai W.-C."/>
            <person name="Van De Peer Y."/>
            <person name="Liu Z.-J."/>
        </authorList>
    </citation>
    <scope>NUCLEOTIDE SEQUENCE</scope>
    <source>
        <strain evidence="5">CP</strain>
        <tissue evidence="5">Leaves</tissue>
    </source>
</reference>
<feature type="domain" description="PPM-type phosphatase" evidence="4">
    <location>
        <begin position="1"/>
        <end position="56"/>
    </location>
</feature>
<dbReference type="EC" id="3.1.3.16" evidence="1"/>
<reference evidence="5" key="1">
    <citation type="journal article" date="2023" name="Nat. Commun.">
        <title>Diploid and tetraploid genomes of Acorus and the evolution of monocots.</title>
        <authorList>
            <person name="Ma L."/>
            <person name="Liu K.W."/>
            <person name="Li Z."/>
            <person name="Hsiao Y.Y."/>
            <person name="Qi Y."/>
            <person name="Fu T."/>
            <person name="Tang G.D."/>
            <person name="Zhang D."/>
            <person name="Sun W.H."/>
            <person name="Liu D.K."/>
            <person name="Li Y."/>
            <person name="Chen G.Z."/>
            <person name="Liu X.D."/>
            <person name="Liao X.Y."/>
            <person name="Jiang Y.T."/>
            <person name="Yu X."/>
            <person name="Hao Y."/>
            <person name="Huang J."/>
            <person name="Zhao X.W."/>
            <person name="Ke S."/>
            <person name="Chen Y.Y."/>
            <person name="Wu W.L."/>
            <person name="Hsu J.L."/>
            <person name="Lin Y.F."/>
            <person name="Huang M.D."/>
            <person name="Li C.Y."/>
            <person name="Huang L."/>
            <person name="Wang Z.W."/>
            <person name="Zhao X."/>
            <person name="Zhong W.Y."/>
            <person name="Peng D.H."/>
            <person name="Ahmad S."/>
            <person name="Lan S."/>
            <person name="Zhang J.S."/>
            <person name="Tsai W.C."/>
            <person name="Van de Peer Y."/>
            <person name="Liu Z.J."/>
        </authorList>
    </citation>
    <scope>NUCLEOTIDE SEQUENCE</scope>
    <source>
        <strain evidence="5">CP</strain>
    </source>
</reference>
<organism evidence="5 6">
    <name type="scientific">Acorus calamus</name>
    <name type="common">Sweet flag</name>
    <dbReference type="NCBI Taxonomy" id="4465"/>
    <lineage>
        <taxon>Eukaryota</taxon>
        <taxon>Viridiplantae</taxon>
        <taxon>Streptophyta</taxon>
        <taxon>Embryophyta</taxon>
        <taxon>Tracheophyta</taxon>
        <taxon>Spermatophyta</taxon>
        <taxon>Magnoliopsida</taxon>
        <taxon>Liliopsida</taxon>
        <taxon>Acoraceae</taxon>
        <taxon>Acorus</taxon>
    </lineage>
</organism>
<sequence length="87" mass="9946">MEDAVVVQPALIEESQLAANVYDFFDVYDGHGGDMVARACRERLHVALATEVEKRRWCSSMAVAVGEEEGWREATGRALRRWMRRFS</sequence>
<protein>
    <recommendedName>
        <fullName evidence="1">protein-serine/threonine phosphatase</fullName>
        <ecNumber evidence="1">3.1.3.16</ecNumber>
    </recommendedName>
</protein>
<dbReference type="AlphaFoldDB" id="A0AAV9DND3"/>
<comment type="caution">
    <text evidence="5">The sequence shown here is derived from an EMBL/GenBank/DDBJ whole genome shotgun (WGS) entry which is preliminary data.</text>
</comment>
<dbReference type="Gene3D" id="3.60.40.10">
    <property type="entry name" value="PPM-type phosphatase domain"/>
    <property type="match status" value="1"/>
</dbReference>
<dbReference type="InterPro" id="IPR036457">
    <property type="entry name" value="PPM-type-like_dom_sf"/>
</dbReference>
<dbReference type="Proteomes" id="UP001180020">
    <property type="component" value="Unassembled WGS sequence"/>
</dbReference>
<evidence type="ECO:0000313" key="6">
    <source>
        <dbReference type="Proteomes" id="UP001180020"/>
    </source>
</evidence>
<dbReference type="SUPFAM" id="SSF81606">
    <property type="entry name" value="PP2C-like"/>
    <property type="match status" value="1"/>
</dbReference>
<proteinExistence type="predicted"/>